<evidence type="ECO:0000256" key="8">
    <source>
        <dbReference type="RuleBase" id="RU363032"/>
    </source>
</evidence>
<dbReference type="SUPFAM" id="SSF161098">
    <property type="entry name" value="MetI-like"/>
    <property type="match status" value="2"/>
</dbReference>
<comment type="subcellular location">
    <subcellularLocation>
        <location evidence="1">Cell inner membrane</location>
        <topology evidence="1">Multi-pass membrane protein</topology>
    </subcellularLocation>
    <subcellularLocation>
        <location evidence="8">Cell membrane</location>
        <topology evidence="8">Multi-pass membrane protein</topology>
    </subcellularLocation>
</comment>
<protein>
    <submittedName>
        <fullName evidence="10">ABC transporter permease subunit</fullName>
    </submittedName>
</protein>
<evidence type="ECO:0000256" key="4">
    <source>
        <dbReference type="ARBA" id="ARBA00022519"/>
    </source>
</evidence>
<dbReference type="EMBL" id="WLZY01000008">
    <property type="protein sequence ID" value="NDL59543.1"/>
    <property type="molecule type" value="Genomic_DNA"/>
</dbReference>
<dbReference type="Gene3D" id="1.10.3720.10">
    <property type="entry name" value="MetI-like"/>
    <property type="match status" value="2"/>
</dbReference>
<organism evidence="10 11">
    <name type="scientific">Phytoactinopolyspora mesophila</name>
    <dbReference type="NCBI Taxonomy" id="2650750"/>
    <lineage>
        <taxon>Bacteria</taxon>
        <taxon>Bacillati</taxon>
        <taxon>Actinomycetota</taxon>
        <taxon>Actinomycetes</taxon>
        <taxon>Jiangellales</taxon>
        <taxon>Jiangellaceae</taxon>
        <taxon>Phytoactinopolyspora</taxon>
    </lineage>
</organism>
<proteinExistence type="inferred from homology"/>
<dbReference type="InterPro" id="IPR035906">
    <property type="entry name" value="MetI-like_sf"/>
</dbReference>
<sequence length="566" mass="60510">MRRHLDTLGVVRVLIWTFFAVFLLIPLISLVVVSLTGQPANLLGAVFDGQLRTTNLERLADASFGTFIDTVTRPAYVSALGNSLVLATWVALITTLMAMPIAYGIARTAMPFKRTLMVLCTVPIVIPTMVGAGGLIIMFGRSGWATALYQRLGGDGTIFNVNSMTGIVLAMVFFLFPFVLWPMVAAFRVADVSVENAAMNLGARGMTPFFTATLPLALPGVISSALLIFAIAFSDFGAAIVLAPPDLNLIVVQAYREIAGFFNWAGASVLVIVMTAVVAAFFGLQRLVLRGKGYGTLTGRGATIELNRSKGLCRGLAVYSSIVVLLPTLVLLSVFVMSFSRRWSASLAPQEWTLAHYERVFGRGFDNVINSLILGAGALLICLVAGTFITYFVHRHKSTGLDFLTTIPLIVPGIALGIALIQSFNAGPLVLTGSAFLLVVGYAIRRLPYMLRSTAGSMQAIGNDVEEAASSLGASRFTAVSTVIFPLLAPGLLAGSILVFVTVIKETSITVLMAPAAWQPMSYRIFEALHRGEIFTASALSVLLVVIVVLLQQIAYRLSGGMSPNR</sequence>
<keyword evidence="7 8" id="KW-0472">Membrane</keyword>
<dbReference type="PANTHER" id="PTHR43357">
    <property type="entry name" value="INNER MEMBRANE ABC TRANSPORTER PERMEASE PROTEIN YDCV"/>
    <property type="match status" value="1"/>
</dbReference>
<feature type="domain" description="ABC transmembrane type-1" evidence="9">
    <location>
        <begin position="368"/>
        <end position="555"/>
    </location>
</feature>
<keyword evidence="4" id="KW-0997">Cell inner membrane</keyword>
<evidence type="ECO:0000256" key="3">
    <source>
        <dbReference type="ARBA" id="ARBA00022475"/>
    </source>
</evidence>
<feature type="transmembrane region" description="Helical" evidence="8">
    <location>
        <begin position="400"/>
        <end position="420"/>
    </location>
</feature>
<keyword evidence="11" id="KW-1185">Reference proteome</keyword>
<feature type="transmembrane region" description="Helical" evidence="8">
    <location>
        <begin position="483"/>
        <end position="504"/>
    </location>
</feature>
<feature type="transmembrane region" description="Helical" evidence="8">
    <location>
        <begin position="84"/>
        <end position="106"/>
    </location>
</feature>
<feature type="transmembrane region" description="Helical" evidence="8">
    <location>
        <begin position="316"/>
        <end position="339"/>
    </location>
</feature>
<keyword evidence="6 8" id="KW-1133">Transmembrane helix</keyword>
<evidence type="ECO:0000256" key="1">
    <source>
        <dbReference type="ARBA" id="ARBA00004429"/>
    </source>
</evidence>
<accession>A0A7K3M8F0</accession>
<name>A0A7K3M8F0_9ACTN</name>
<dbReference type="AlphaFoldDB" id="A0A7K3M8F0"/>
<evidence type="ECO:0000259" key="9">
    <source>
        <dbReference type="PROSITE" id="PS50928"/>
    </source>
</evidence>
<evidence type="ECO:0000256" key="7">
    <source>
        <dbReference type="ARBA" id="ARBA00023136"/>
    </source>
</evidence>
<dbReference type="PANTHER" id="PTHR43357:SF4">
    <property type="entry name" value="INNER MEMBRANE ABC TRANSPORTER PERMEASE PROTEIN YDCV"/>
    <property type="match status" value="1"/>
</dbReference>
<feature type="transmembrane region" description="Helical" evidence="8">
    <location>
        <begin position="208"/>
        <end position="241"/>
    </location>
</feature>
<feature type="transmembrane region" description="Helical" evidence="8">
    <location>
        <begin position="164"/>
        <end position="187"/>
    </location>
</feature>
<feature type="transmembrane region" description="Helical" evidence="8">
    <location>
        <begin position="534"/>
        <end position="556"/>
    </location>
</feature>
<feature type="transmembrane region" description="Helical" evidence="8">
    <location>
        <begin position="426"/>
        <end position="444"/>
    </location>
</feature>
<gene>
    <name evidence="10" type="ORF">F7O44_20955</name>
</gene>
<keyword evidence="2 8" id="KW-0813">Transport</keyword>
<keyword evidence="5 8" id="KW-0812">Transmembrane</keyword>
<dbReference type="Pfam" id="PF00528">
    <property type="entry name" value="BPD_transp_1"/>
    <property type="match status" value="2"/>
</dbReference>
<feature type="transmembrane region" description="Helical" evidence="8">
    <location>
        <begin position="12"/>
        <end position="33"/>
    </location>
</feature>
<comment type="similarity">
    <text evidence="8">Belongs to the binding-protein-dependent transport system permease family.</text>
</comment>
<feature type="transmembrane region" description="Helical" evidence="8">
    <location>
        <begin position="261"/>
        <end position="284"/>
    </location>
</feature>
<feature type="domain" description="ABC transmembrane type-1" evidence="9">
    <location>
        <begin position="80"/>
        <end position="283"/>
    </location>
</feature>
<evidence type="ECO:0000313" key="11">
    <source>
        <dbReference type="Proteomes" id="UP000460435"/>
    </source>
</evidence>
<feature type="transmembrane region" description="Helical" evidence="8">
    <location>
        <begin position="118"/>
        <end position="144"/>
    </location>
</feature>
<feature type="transmembrane region" description="Helical" evidence="8">
    <location>
        <begin position="372"/>
        <end position="393"/>
    </location>
</feature>
<evidence type="ECO:0000313" key="10">
    <source>
        <dbReference type="EMBL" id="NDL59543.1"/>
    </source>
</evidence>
<dbReference type="GO" id="GO:0055085">
    <property type="term" value="P:transmembrane transport"/>
    <property type="evidence" value="ECO:0007669"/>
    <property type="project" value="InterPro"/>
</dbReference>
<evidence type="ECO:0000256" key="6">
    <source>
        <dbReference type="ARBA" id="ARBA00022989"/>
    </source>
</evidence>
<keyword evidence="3" id="KW-1003">Cell membrane</keyword>
<dbReference type="CDD" id="cd06261">
    <property type="entry name" value="TM_PBP2"/>
    <property type="match status" value="2"/>
</dbReference>
<reference evidence="10 11" key="1">
    <citation type="submission" date="2019-11" db="EMBL/GenBank/DDBJ databases">
        <authorList>
            <person name="Li X.-J."/>
            <person name="Feng X.-M."/>
        </authorList>
    </citation>
    <scope>NUCLEOTIDE SEQUENCE [LARGE SCALE GENOMIC DNA]</scope>
    <source>
        <strain evidence="10 11">XMNu-373</strain>
    </source>
</reference>
<evidence type="ECO:0000256" key="5">
    <source>
        <dbReference type="ARBA" id="ARBA00022692"/>
    </source>
</evidence>
<dbReference type="InterPro" id="IPR000515">
    <property type="entry name" value="MetI-like"/>
</dbReference>
<evidence type="ECO:0000256" key="2">
    <source>
        <dbReference type="ARBA" id="ARBA00022448"/>
    </source>
</evidence>
<dbReference type="GO" id="GO:0005886">
    <property type="term" value="C:plasma membrane"/>
    <property type="evidence" value="ECO:0007669"/>
    <property type="project" value="UniProtKB-SubCell"/>
</dbReference>
<comment type="caution">
    <text evidence="10">The sequence shown here is derived from an EMBL/GenBank/DDBJ whole genome shotgun (WGS) entry which is preliminary data.</text>
</comment>
<dbReference type="PROSITE" id="PS50928">
    <property type="entry name" value="ABC_TM1"/>
    <property type="match status" value="2"/>
</dbReference>
<dbReference type="Proteomes" id="UP000460435">
    <property type="component" value="Unassembled WGS sequence"/>
</dbReference>